<reference evidence="2" key="1">
    <citation type="submission" date="2020-08" db="EMBL/GenBank/DDBJ databases">
        <title>Multicomponent nature underlies the extraordinary mechanical properties of spider dragline silk.</title>
        <authorList>
            <person name="Kono N."/>
            <person name="Nakamura H."/>
            <person name="Mori M."/>
            <person name="Yoshida Y."/>
            <person name="Ohtoshi R."/>
            <person name="Malay A.D."/>
            <person name="Moran D.A.P."/>
            <person name="Tomita M."/>
            <person name="Numata K."/>
            <person name="Arakawa K."/>
        </authorList>
    </citation>
    <scope>NUCLEOTIDE SEQUENCE</scope>
</reference>
<dbReference type="InterPro" id="IPR002492">
    <property type="entry name" value="Transposase_Tc1-like"/>
</dbReference>
<feature type="domain" description="Transposase Tc1-like" evidence="1">
    <location>
        <begin position="75"/>
        <end position="145"/>
    </location>
</feature>
<dbReference type="GO" id="GO:0003677">
    <property type="term" value="F:DNA binding"/>
    <property type="evidence" value="ECO:0007669"/>
    <property type="project" value="InterPro"/>
</dbReference>
<name>A0A8X6WL97_TRICX</name>
<evidence type="ECO:0000259" key="1">
    <source>
        <dbReference type="Pfam" id="PF01498"/>
    </source>
</evidence>
<evidence type="ECO:0000313" key="3">
    <source>
        <dbReference type="Proteomes" id="UP000887159"/>
    </source>
</evidence>
<dbReference type="GO" id="GO:0006313">
    <property type="term" value="P:DNA transposition"/>
    <property type="evidence" value="ECO:0007669"/>
    <property type="project" value="InterPro"/>
</dbReference>
<dbReference type="Pfam" id="PF01498">
    <property type="entry name" value="HTH_Tnp_Tc3_2"/>
    <property type="match status" value="1"/>
</dbReference>
<organism evidence="2 3">
    <name type="scientific">Trichonephila clavipes</name>
    <name type="common">Golden silk orbweaver</name>
    <name type="synonym">Nephila clavipes</name>
    <dbReference type="NCBI Taxonomy" id="2585209"/>
    <lineage>
        <taxon>Eukaryota</taxon>
        <taxon>Metazoa</taxon>
        <taxon>Ecdysozoa</taxon>
        <taxon>Arthropoda</taxon>
        <taxon>Chelicerata</taxon>
        <taxon>Arachnida</taxon>
        <taxon>Araneae</taxon>
        <taxon>Araneomorphae</taxon>
        <taxon>Entelegynae</taxon>
        <taxon>Araneoidea</taxon>
        <taxon>Nephilidae</taxon>
        <taxon>Trichonephila</taxon>
    </lineage>
</organism>
<dbReference type="GO" id="GO:0015074">
    <property type="term" value="P:DNA integration"/>
    <property type="evidence" value="ECO:0007669"/>
    <property type="project" value="InterPro"/>
</dbReference>
<dbReference type="Proteomes" id="UP000887159">
    <property type="component" value="Unassembled WGS sequence"/>
</dbReference>
<sequence length="177" mass="20665">MIRRRLHVPWNVDGLTRKLVPIWQEIPQKTIRRNRSTCWTKPSNCDADMSSLDTGRNNGLTGPIEPPCCSTGCNDSRIVRMAVMDHVATSRSIAQQVQSVTHHLMSVRTIRRRLQYSGMTTRYPLLHLPLTGNHRRLRHQWCDEWWTWTMEWSIMFTDESASAATSRWSDSSLETQW</sequence>
<keyword evidence="3" id="KW-1185">Reference proteome</keyword>
<comment type="caution">
    <text evidence="2">The sequence shown here is derived from an EMBL/GenBank/DDBJ whole genome shotgun (WGS) entry which is preliminary data.</text>
</comment>
<evidence type="ECO:0000313" key="2">
    <source>
        <dbReference type="EMBL" id="GFY35831.1"/>
    </source>
</evidence>
<proteinExistence type="predicted"/>
<dbReference type="EMBL" id="BMAU01021435">
    <property type="protein sequence ID" value="GFY35831.1"/>
    <property type="molecule type" value="Genomic_DNA"/>
</dbReference>
<accession>A0A8X6WL97</accession>
<dbReference type="AlphaFoldDB" id="A0A8X6WL97"/>
<protein>
    <submittedName>
        <fullName evidence="2">Transposable element Tcb1 transposase</fullName>
    </submittedName>
</protein>
<gene>
    <name evidence="2" type="primary">X975_05293</name>
    <name evidence="2" type="ORF">TNCV_4842071</name>
</gene>